<evidence type="ECO:0000256" key="2">
    <source>
        <dbReference type="ARBA" id="ARBA00022692"/>
    </source>
</evidence>
<evidence type="ECO:0000256" key="1">
    <source>
        <dbReference type="ARBA" id="ARBA00004141"/>
    </source>
</evidence>
<dbReference type="InterPro" id="IPR051533">
    <property type="entry name" value="WaaL-like"/>
</dbReference>
<dbReference type="PANTHER" id="PTHR37422:SF13">
    <property type="entry name" value="LIPOPOLYSACCHARIDE BIOSYNTHESIS PROTEIN PA4999-RELATED"/>
    <property type="match status" value="1"/>
</dbReference>
<feature type="transmembrane region" description="Helical" evidence="5">
    <location>
        <begin position="105"/>
        <end position="123"/>
    </location>
</feature>
<dbReference type="EMBL" id="JBEPMO010000004">
    <property type="protein sequence ID" value="MET3731537.1"/>
    <property type="molecule type" value="Genomic_DNA"/>
</dbReference>
<feature type="transmembrane region" description="Helical" evidence="5">
    <location>
        <begin position="279"/>
        <end position="303"/>
    </location>
</feature>
<dbReference type="Pfam" id="PF04932">
    <property type="entry name" value="Wzy_C"/>
    <property type="match status" value="1"/>
</dbReference>
<feature type="transmembrane region" description="Helical" evidence="5">
    <location>
        <begin position="63"/>
        <end position="85"/>
    </location>
</feature>
<feature type="transmembrane region" description="Helical" evidence="5">
    <location>
        <begin position="32"/>
        <end position="51"/>
    </location>
</feature>
<name>A0ABV2LVF9_9FLAO</name>
<dbReference type="GO" id="GO:0016874">
    <property type="term" value="F:ligase activity"/>
    <property type="evidence" value="ECO:0007669"/>
    <property type="project" value="UniProtKB-KW"/>
</dbReference>
<feature type="transmembrane region" description="Helical" evidence="5">
    <location>
        <begin position="135"/>
        <end position="168"/>
    </location>
</feature>
<comment type="caution">
    <text evidence="7">The sequence shown here is derived from an EMBL/GenBank/DDBJ whole genome shotgun (WGS) entry which is preliminary data.</text>
</comment>
<dbReference type="RefSeq" id="WP_354507890.1">
    <property type="nucleotide sequence ID" value="NZ_JBEPMO010000004.1"/>
</dbReference>
<comment type="subcellular location">
    <subcellularLocation>
        <location evidence="1">Membrane</location>
        <topology evidence="1">Multi-pass membrane protein</topology>
    </subcellularLocation>
</comment>
<keyword evidence="3 5" id="KW-1133">Transmembrane helix</keyword>
<protein>
    <submittedName>
        <fullName evidence="7">O-antigen ligase</fullName>
    </submittedName>
</protein>
<keyword evidence="8" id="KW-1185">Reference proteome</keyword>
<feature type="transmembrane region" description="Helical" evidence="5">
    <location>
        <begin position="335"/>
        <end position="353"/>
    </location>
</feature>
<feature type="transmembrane region" description="Helical" evidence="5">
    <location>
        <begin position="7"/>
        <end position="26"/>
    </location>
</feature>
<evidence type="ECO:0000256" key="4">
    <source>
        <dbReference type="ARBA" id="ARBA00023136"/>
    </source>
</evidence>
<dbReference type="Proteomes" id="UP001549146">
    <property type="component" value="Unassembled WGS sequence"/>
</dbReference>
<gene>
    <name evidence="7" type="ORF">ABID46_001106</name>
</gene>
<keyword evidence="2 5" id="KW-0812">Transmembrane</keyword>
<dbReference type="PANTHER" id="PTHR37422">
    <property type="entry name" value="TEICHURONIC ACID BIOSYNTHESIS PROTEIN TUAE"/>
    <property type="match status" value="1"/>
</dbReference>
<keyword evidence="7" id="KW-0436">Ligase</keyword>
<keyword evidence="4 5" id="KW-0472">Membrane</keyword>
<sequence>MSKLNTIPFFAYLAICLWTLMGILWNQHWKDLGFLNKLISVPIFIILALGIHKNDFPKLIYSFLLGSFGLLLISVGKLTNHYLHFQTLKLDVGKEVNELLMGERPFLGFIYIVSICLCFYLITKSQNRAKRILLGVVCLIFASFILFISARLSILTLVIILGISIFYAKNKLKLFGAVSIGIAGILVFALTNPTFKSRLTAGFAQEDIKVQKVIAMEPRSHIWLSAYQILQAEPLPILGYGYRTTIDKLVENYTTKDGFLDEDHRQYFIQSRFNTHNQYLNFLLSTGFIGLILFLLFMTTLLYKNSSTYPQIAIVLALALFFFFENVLSRQLGAMLVGFVWIISLFLSCDTSIGNRKQDTQK</sequence>
<feature type="domain" description="O-antigen ligase-related" evidence="6">
    <location>
        <begin position="138"/>
        <end position="295"/>
    </location>
</feature>
<proteinExistence type="predicted"/>
<evidence type="ECO:0000256" key="5">
    <source>
        <dbReference type="SAM" id="Phobius"/>
    </source>
</evidence>
<organism evidence="7 8">
    <name type="scientific">Moheibacter stercoris</name>
    <dbReference type="NCBI Taxonomy" id="1628251"/>
    <lineage>
        <taxon>Bacteria</taxon>
        <taxon>Pseudomonadati</taxon>
        <taxon>Bacteroidota</taxon>
        <taxon>Flavobacteriia</taxon>
        <taxon>Flavobacteriales</taxon>
        <taxon>Weeksellaceae</taxon>
        <taxon>Moheibacter</taxon>
    </lineage>
</organism>
<dbReference type="InterPro" id="IPR007016">
    <property type="entry name" value="O-antigen_ligase-rel_domated"/>
</dbReference>
<accession>A0ABV2LVF9</accession>
<feature type="transmembrane region" description="Helical" evidence="5">
    <location>
        <begin position="174"/>
        <end position="191"/>
    </location>
</feature>
<evidence type="ECO:0000313" key="8">
    <source>
        <dbReference type="Proteomes" id="UP001549146"/>
    </source>
</evidence>
<feature type="transmembrane region" description="Helical" evidence="5">
    <location>
        <begin position="309"/>
        <end position="328"/>
    </location>
</feature>
<evidence type="ECO:0000259" key="6">
    <source>
        <dbReference type="Pfam" id="PF04932"/>
    </source>
</evidence>
<evidence type="ECO:0000256" key="3">
    <source>
        <dbReference type="ARBA" id="ARBA00022989"/>
    </source>
</evidence>
<evidence type="ECO:0000313" key="7">
    <source>
        <dbReference type="EMBL" id="MET3731537.1"/>
    </source>
</evidence>
<reference evidence="7 8" key="1">
    <citation type="submission" date="2024-06" db="EMBL/GenBank/DDBJ databases">
        <title>Genomic Encyclopedia of Type Strains, Phase IV (KMG-IV): sequencing the most valuable type-strain genomes for metagenomic binning, comparative biology and taxonomic classification.</title>
        <authorList>
            <person name="Goeker M."/>
        </authorList>
    </citation>
    <scope>NUCLEOTIDE SEQUENCE [LARGE SCALE GENOMIC DNA]</scope>
    <source>
        <strain evidence="7 8">DSM 29388</strain>
    </source>
</reference>